<proteinExistence type="predicted"/>
<protein>
    <submittedName>
        <fullName evidence="1">Uncharacterized protein</fullName>
    </submittedName>
</protein>
<gene>
    <name evidence="1" type="ORF">HanXRQr2_Chr14g0667821</name>
</gene>
<dbReference type="AlphaFoldDB" id="A0A9K3EDS7"/>
<dbReference type="Proteomes" id="UP000215914">
    <property type="component" value="Unassembled WGS sequence"/>
</dbReference>
<reference evidence="1" key="2">
    <citation type="submission" date="2020-06" db="EMBL/GenBank/DDBJ databases">
        <title>Helianthus annuus Genome sequencing and assembly Release 2.</title>
        <authorList>
            <person name="Gouzy J."/>
            <person name="Langlade N."/>
            <person name="Munos S."/>
        </authorList>
    </citation>
    <scope>NUCLEOTIDE SEQUENCE</scope>
    <source>
        <tissue evidence="1">Leaves</tissue>
    </source>
</reference>
<evidence type="ECO:0000313" key="1">
    <source>
        <dbReference type="EMBL" id="KAF5771194.1"/>
    </source>
</evidence>
<keyword evidence="2" id="KW-1185">Reference proteome</keyword>
<dbReference type="EMBL" id="MNCJ02000329">
    <property type="protein sequence ID" value="KAF5771194.1"/>
    <property type="molecule type" value="Genomic_DNA"/>
</dbReference>
<organism evidence="1 2">
    <name type="scientific">Helianthus annuus</name>
    <name type="common">Common sunflower</name>
    <dbReference type="NCBI Taxonomy" id="4232"/>
    <lineage>
        <taxon>Eukaryota</taxon>
        <taxon>Viridiplantae</taxon>
        <taxon>Streptophyta</taxon>
        <taxon>Embryophyta</taxon>
        <taxon>Tracheophyta</taxon>
        <taxon>Spermatophyta</taxon>
        <taxon>Magnoliopsida</taxon>
        <taxon>eudicotyledons</taxon>
        <taxon>Gunneridae</taxon>
        <taxon>Pentapetalae</taxon>
        <taxon>asterids</taxon>
        <taxon>campanulids</taxon>
        <taxon>Asterales</taxon>
        <taxon>Asteraceae</taxon>
        <taxon>Asteroideae</taxon>
        <taxon>Heliantheae alliance</taxon>
        <taxon>Heliantheae</taxon>
        <taxon>Helianthus</taxon>
    </lineage>
</organism>
<sequence length="43" mass="4969">MYVCFDTWSVGVALCCFLVAAIFSDRDHEDLDLDSHFKDKKNI</sequence>
<comment type="caution">
    <text evidence="1">The sequence shown here is derived from an EMBL/GenBank/DDBJ whole genome shotgun (WGS) entry which is preliminary data.</text>
</comment>
<accession>A0A9K3EDS7</accession>
<evidence type="ECO:0000313" key="2">
    <source>
        <dbReference type="Proteomes" id="UP000215914"/>
    </source>
</evidence>
<dbReference type="Gramene" id="mRNA:HanXRQr2_Chr14g0667821">
    <property type="protein sequence ID" value="mRNA:HanXRQr2_Chr14g0667821"/>
    <property type="gene ID" value="HanXRQr2_Chr14g0667821"/>
</dbReference>
<name>A0A9K3EDS7_HELAN</name>
<reference evidence="1" key="1">
    <citation type="journal article" date="2017" name="Nature">
        <title>The sunflower genome provides insights into oil metabolism, flowering and Asterid evolution.</title>
        <authorList>
            <person name="Badouin H."/>
            <person name="Gouzy J."/>
            <person name="Grassa C.J."/>
            <person name="Murat F."/>
            <person name="Staton S.E."/>
            <person name="Cottret L."/>
            <person name="Lelandais-Briere C."/>
            <person name="Owens G.L."/>
            <person name="Carrere S."/>
            <person name="Mayjonade B."/>
            <person name="Legrand L."/>
            <person name="Gill N."/>
            <person name="Kane N.C."/>
            <person name="Bowers J.E."/>
            <person name="Hubner S."/>
            <person name="Bellec A."/>
            <person name="Berard A."/>
            <person name="Berges H."/>
            <person name="Blanchet N."/>
            <person name="Boniface M.C."/>
            <person name="Brunel D."/>
            <person name="Catrice O."/>
            <person name="Chaidir N."/>
            <person name="Claudel C."/>
            <person name="Donnadieu C."/>
            <person name="Faraut T."/>
            <person name="Fievet G."/>
            <person name="Helmstetter N."/>
            <person name="King M."/>
            <person name="Knapp S.J."/>
            <person name="Lai Z."/>
            <person name="Le Paslier M.C."/>
            <person name="Lippi Y."/>
            <person name="Lorenzon L."/>
            <person name="Mandel J.R."/>
            <person name="Marage G."/>
            <person name="Marchand G."/>
            <person name="Marquand E."/>
            <person name="Bret-Mestries E."/>
            <person name="Morien E."/>
            <person name="Nambeesan S."/>
            <person name="Nguyen T."/>
            <person name="Pegot-Espagnet P."/>
            <person name="Pouilly N."/>
            <person name="Raftis F."/>
            <person name="Sallet E."/>
            <person name="Schiex T."/>
            <person name="Thomas J."/>
            <person name="Vandecasteele C."/>
            <person name="Vares D."/>
            <person name="Vear F."/>
            <person name="Vautrin S."/>
            <person name="Crespi M."/>
            <person name="Mangin B."/>
            <person name="Burke J.M."/>
            <person name="Salse J."/>
            <person name="Munos S."/>
            <person name="Vincourt P."/>
            <person name="Rieseberg L.H."/>
            <person name="Langlade N.B."/>
        </authorList>
    </citation>
    <scope>NUCLEOTIDE SEQUENCE</scope>
    <source>
        <tissue evidence="1">Leaves</tissue>
    </source>
</reference>